<dbReference type="Proteomes" id="UP000190989">
    <property type="component" value="Unassembled WGS sequence"/>
</dbReference>
<dbReference type="AlphaFoldDB" id="A0A1U6IHA0"/>
<evidence type="ECO:0000313" key="2">
    <source>
        <dbReference type="Proteomes" id="UP000190989"/>
    </source>
</evidence>
<keyword evidence="2" id="KW-1185">Reference proteome</keyword>
<accession>A0A1U6IHA0</accession>
<name>A0A1U6IHA0_9SPHN</name>
<gene>
    <name evidence="1" type="ORF">SAMN06295987_106207</name>
</gene>
<dbReference type="RefSeq" id="WP_054946105.1">
    <property type="nucleotide sequence ID" value="NZ_FVZE01000006.1"/>
</dbReference>
<protein>
    <submittedName>
        <fullName evidence="1">Uncharacterized protein</fullName>
    </submittedName>
</protein>
<sequence>MRTTYESATVRLYHLDAGPEGGAAQTLFYGPLSEAMQIAAQQPEDVQDGLFIATDNDVVAYLDLFEG</sequence>
<dbReference type="EMBL" id="FVZE01000006">
    <property type="protein sequence ID" value="SLK07373.1"/>
    <property type="molecule type" value="Genomic_DNA"/>
</dbReference>
<organism evidence="1 2">
    <name type="scientific">Novosphingobium mathurense</name>
    <dbReference type="NCBI Taxonomy" id="428990"/>
    <lineage>
        <taxon>Bacteria</taxon>
        <taxon>Pseudomonadati</taxon>
        <taxon>Pseudomonadota</taxon>
        <taxon>Alphaproteobacteria</taxon>
        <taxon>Sphingomonadales</taxon>
        <taxon>Sphingomonadaceae</taxon>
        <taxon>Novosphingobium</taxon>
    </lineage>
</organism>
<reference evidence="2" key="1">
    <citation type="submission" date="2017-02" db="EMBL/GenBank/DDBJ databases">
        <authorList>
            <person name="Varghese N."/>
            <person name="Submissions S."/>
        </authorList>
    </citation>
    <scope>NUCLEOTIDE SEQUENCE [LARGE SCALE GENOMIC DNA]</scope>
    <source>
        <strain evidence="2">SM117</strain>
    </source>
</reference>
<proteinExistence type="predicted"/>
<evidence type="ECO:0000313" key="1">
    <source>
        <dbReference type="EMBL" id="SLK07373.1"/>
    </source>
</evidence>
<dbReference type="STRING" id="428990.SAMN06295987_106207"/>